<dbReference type="EMBL" id="JACHIP010000001">
    <property type="protein sequence ID" value="MBB5055408.1"/>
    <property type="molecule type" value="Genomic_DNA"/>
</dbReference>
<dbReference type="RefSeq" id="WP_221312389.1">
    <property type="nucleotide sequence ID" value="NZ_JACHIP010000001.1"/>
</dbReference>
<evidence type="ECO:0000313" key="3">
    <source>
        <dbReference type="Proteomes" id="UP000540989"/>
    </source>
</evidence>
<name>A0A7W7Z906_9BACT</name>
<organism evidence="2 3">
    <name type="scientific">Granulicella aggregans</name>
    <dbReference type="NCBI Taxonomy" id="474949"/>
    <lineage>
        <taxon>Bacteria</taxon>
        <taxon>Pseudomonadati</taxon>
        <taxon>Acidobacteriota</taxon>
        <taxon>Terriglobia</taxon>
        <taxon>Terriglobales</taxon>
        <taxon>Acidobacteriaceae</taxon>
        <taxon>Granulicella</taxon>
    </lineage>
</organism>
<dbReference type="Pfam" id="PF13643">
    <property type="entry name" value="DUF4145"/>
    <property type="match status" value="1"/>
</dbReference>
<keyword evidence="3" id="KW-1185">Reference proteome</keyword>
<sequence length="182" mass="20285">MFLIKGIADVIKTGKEDSVLVDIALDHEEFMVWPRGGGRQCPPQVPHSLREDFEEAAQVLEISPKASAALSRRCLQHLLREYAKVKKSNLAKEIEEIVASNVLSSHLAAQLAAVRNIGNFAAHPQKEQSTGVILPVEPHEAEWNLDVLEELFDHYFVKPEKDRDRKNKLNAKLAAAGKPLLP</sequence>
<dbReference type="AlphaFoldDB" id="A0A7W7Z906"/>
<proteinExistence type="predicted"/>
<comment type="caution">
    <text evidence="2">The sequence shown here is derived from an EMBL/GenBank/DDBJ whole genome shotgun (WGS) entry which is preliminary data.</text>
</comment>
<evidence type="ECO:0000259" key="1">
    <source>
        <dbReference type="Pfam" id="PF13643"/>
    </source>
</evidence>
<feature type="domain" description="DUF4145" evidence="1">
    <location>
        <begin position="54"/>
        <end position="146"/>
    </location>
</feature>
<evidence type="ECO:0000313" key="2">
    <source>
        <dbReference type="EMBL" id="MBB5055408.1"/>
    </source>
</evidence>
<dbReference type="InterPro" id="IPR025285">
    <property type="entry name" value="DUF4145"/>
</dbReference>
<gene>
    <name evidence="2" type="ORF">HDF16_000077</name>
</gene>
<dbReference type="Proteomes" id="UP000540989">
    <property type="component" value="Unassembled WGS sequence"/>
</dbReference>
<reference evidence="2 3" key="1">
    <citation type="submission" date="2020-08" db="EMBL/GenBank/DDBJ databases">
        <title>Genomic Encyclopedia of Type Strains, Phase IV (KMG-V): Genome sequencing to study the core and pangenomes of soil and plant-associated prokaryotes.</title>
        <authorList>
            <person name="Whitman W."/>
        </authorList>
    </citation>
    <scope>NUCLEOTIDE SEQUENCE [LARGE SCALE GENOMIC DNA]</scope>
    <source>
        <strain evidence="2 3">M8UP14</strain>
    </source>
</reference>
<accession>A0A7W7Z906</accession>
<protein>
    <recommendedName>
        <fullName evidence="1">DUF4145 domain-containing protein</fullName>
    </recommendedName>
</protein>